<comment type="caution">
    <text evidence="2">The sequence shown here is derived from an EMBL/GenBank/DDBJ whole genome shotgun (WGS) entry which is preliminary data.</text>
</comment>
<dbReference type="EMBL" id="JEMU01000010">
    <property type="protein sequence ID" value="KAJ02644.1"/>
    <property type="molecule type" value="Genomic_DNA"/>
</dbReference>
<dbReference type="Gene3D" id="2.40.160.20">
    <property type="match status" value="1"/>
</dbReference>
<evidence type="ECO:0000256" key="1">
    <source>
        <dbReference type="SAM" id="SignalP"/>
    </source>
</evidence>
<protein>
    <submittedName>
        <fullName evidence="2">Lipid A 3-O-deacylase</fullName>
    </submittedName>
</protein>
<proteinExistence type="predicted"/>
<reference evidence="2 3" key="1">
    <citation type="journal article" date="2014" name="Genome Announc.">
        <title>Draft Genome Sequences of Two Isolates of the Roseobacter Group, Sulfitobacter sp. Strains 3SOLIMAR09 and 1FIGIMAR09, from Harbors of Mallorca Island (Mediterranean Sea).</title>
        <authorList>
            <person name="Mas-Llado M."/>
            <person name="Pina-Villalonga J.M."/>
            <person name="Brunet-Galmes I."/>
            <person name="Nogales B."/>
            <person name="Bosch R."/>
        </authorList>
    </citation>
    <scope>NUCLEOTIDE SEQUENCE [LARGE SCALE GENOMIC DNA]</scope>
    <source>
        <strain evidence="2 3">1FIGIMAR09</strain>
    </source>
</reference>
<feature type="chain" id="PRO_5001610541" evidence="1">
    <location>
        <begin position="22"/>
        <end position="163"/>
    </location>
</feature>
<evidence type="ECO:0000313" key="2">
    <source>
        <dbReference type="EMBL" id="KAJ02644.1"/>
    </source>
</evidence>
<dbReference type="RefSeq" id="WP_037908988.1">
    <property type="nucleotide sequence ID" value="NZ_JAFBPZ010000002.1"/>
</dbReference>
<name>A0A061STD3_9RHOB</name>
<dbReference type="Pfam" id="PF09411">
    <property type="entry name" value="PagL"/>
    <property type="match status" value="1"/>
</dbReference>
<gene>
    <name evidence="2" type="ORF">PM02_12780</name>
</gene>
<dbReference type="AlphaFoldDB" id="A0A061STD3"/>
<keyword evidence="1" id="KW-0732">Signal</keyword>
<evidence type="ECO:0000313" key="3">
    <source>
        <dbReference type="Proteomes" id="UP000027337"/>
    </source>
</evidence>
<dbReference type="Proteomes" id="UP000027337">
    <property type="component" value="Unassembled WGS sequence"/>
</dbReference>
<dbReference type="InterPro" id="IPR018550">
    <property type="entry name" value="Lipid-A_deacylase-rel"/>
</dbReference>
<organism evidence="2 3">
    <name type="scientific">Sulfitobacter mediterraneus</name>
    <dbReference type="NCBI Taxonomy" id="83219"/>
    <lineage>
        <taxon>Bacteria</taxon>
        <taxon>Pseudomonadati</taxon>
        <taxon>Pseudomonadota</taxon>
        <taxon>Alphaproteobacteria</taxon>
        <taxon>Rhodobacterales</taxon>
        <taxon>Roseobacteraceae</taxon>
        <taxon>Sulfitobacter</taxon>
    </lineage>
</organism>
<dbReference type="eggNOG" id="ENOG5030YRY">
    <property type="taxonomic scope" value="Bacteria"/>
</dbReference>
<keyword evidence="3" id="KW-1185">Reference proteome</keyword>
<accession>A0A061STD3</accession>
<feature type="signal peptide" evidence="1">
    <location>
        <begin position="1"/>
        <end position="21"/>
    </location>
</feature>
<dbReference type="STRING" id="83219.PM02_12780"/>
<sequence length="163" mass="17768">MKHLQILTFAACLALAPSAHASEVVIGLGAVEFNSNLAPNDRQFTFEYRFDPYREWHKGQIGWGVAVVGHAAGDVWAGAGLIAQRQLGRRWFAEASLMPGLYFENGPATALGHTIEFRSVLAVGYKITETSSISLAIDHRSNGGLSEFNPGSNGLSLRFHHKF</sequence>